<dbReference type="RefSeq" id="WP_141613205.1">
    <property type="nucleotide sequence ID" value="NZ_CP041253.1"/>
</dbReference>
<name>A0A514CDP1_9BACT</name>
<accession>A0A514CDP1</accession>
<organism evidence="1 2">
    <name type="scientific">Echinicola soli</name>
    <dbReference type="NCBI Taxonomy" id="2591634"/>
    <lineage>
        <taxon>Bacteria</taxon>
        <taxon>Pseudomonadati</taxon>
        <taxon>Bacteroidota</taxon>
        <taxon>Cytophagia</taxon>
        <taxon>Cytophagales</taxon>
        <taxon>Cyclobacteriaceae</taxon>
        <taxon>Echinicola</taxon>
    </lineage>
</organism>
<keyword evidence="2" id="KW-1185">Reference proteome</keyword>
<proteinExistence type="predicted"/>
<evidence type="ECO:0000313" key="2">
    <source>
        <dbReference type="Proteomes" id="UP000316614"/>
    </source>
</evidence>
<sequence length="521" mass="59350">MPRLIYFIISLSFICSFSFGQSSPDKITFVRQGAQRMTFDKNQSIQLATFDPGKTVGFSSMYPITHYTETHAEVSIGEEHLSIQSDKETETGIWFGGFNPFATYTMDIEEAKGTGELGFEFSDADDRKQFFVIIGFEDSLLTGVRLRVITDGELITDESITVNAEKEEKIKGKIILQMLGSGLTVFIQDKGLPRAIGQSDFNNYLDLRQKNILQNFQSQLYARLYDGKVMIRKIDMTLSTGMGLADIRGITYENGAPMLDQGRLWYTMSIRGRALPHHVQGVFSMDPSVFDVKLEGIIVFDRNDGLLRNEIASHLFYDRNREIWRGLTTGFSAYANPGKEKKQLLAIESKKDPRFGFSIMKATPFGMVGDIEDPHILFDAKAKKWRMLACKNHDGYKAIVLESEYWDKDYKQISGPVQHNSTGTSIQKIGNKRYCFSGSSERKIYVYTYPDLKEAGHLTMDLPPWDETSGTRVWPNVIQLPDGYPFKYVALMMDRYNFPSQQGPHWSYGAIYLYHGYDQQP</sequence>
<dbReference type="Proteomes" id="UP000316614">
    <property type="component" value="Chromosome"/>
</dbReference>
<gene>
    <name evidence="1" type="ORF">FKX85_02360</name>
</gene>
<reference evidence="1 2" key="1">
    <citation type="submission" date="2019-06" db="EMBL/GenBank/DDBJ databases">
        <title>Echinicola alkalisoli sp. nov. isolated from saline soil.</title>
        <authorList>
            <person name="Sun J.-Q."/>
            <person name="Xu L."/>
        </authorList>
    </citation>
    <scope>NUCLEOTIDE SEQUENCE [LARGE SCALE GENOMIC DNA]</scope>
    <source>
        <strain evidence="1 2">LN3S3</strain>
    </source>
</reference>
<protein>
    <submittedName>
        <fullName evidence="1">Uncharacterized protein</fullName>
    </submittedName>
</protein>
<dbReference type="EMBL" id="CP041253">
    <property type="protein sequence ID" value="QDH77941.1"/>
    <property type="molecule type" value="Genomic_DNA"/>
</dbReference>
<dbReference type="KEGG" id="echi:FKX85_02360"/>
<dbReference type="OrthoDB" id="1395768at2"/>
<dbReference type="AlphaFoldDB" id="A0A514CDP1"/>
<evidence type="ECO:0000313" key="1">
    <source>
        <dbReference type="EMBL" id="QDH77941.1"/>
    </source>
</evidence>